<dbReference type="Gene3D" id="1.10.3470.10">
    <property type="entry name" value="ABC transporter involved in vitamin B12 uptake, BtuC"/>
    <property type="match status" value="1"/>
</dbReference>
<comment type="similarity">
    <text evidence="2 6">Belongs to the ABC-3 integral membrane protein family.</text>
</comment>
<feature type="transmembrane region" description="Helical" evidence="7">
    <location>
        <begin position="228"/>
        <end position="250"/>
    </location>
</feature>
<protein>
    <submittedName>
        <fullName evidence="8">ABC transporter</fullName>
    </submittedName>
</protein>
<gene>
    <name evidence="8" type="ORF">BEI59_20470</name>
</gene>
<evidence type="ECO:0000256" key="3">
    <source>
        <dbReference type="ARBA" id="ARBA00022692"/>
    </source>
</evidence>
<dbReference type="EMBL" id="MEHA01000016">
    <property type="protein sequence ID" value="ODR48779.1"/>
    <property type="molecule type" value="Genomic_DNA"/>
</dbReference>
<feature type="transmembrane region" description="Helical" evidence="7">
    <location>
        <begin position="256"/>
        <end position="275"/>
    </location>
</feature>
<proteinExistence type="inferred from homology"/>
<evidence type="ECO:0000256" key="6">
    <source>
        <dbReference type="RuleBase" id="RU003943"/>
    </source>
</evidence>
<feature type="transmembrane region" description="Helical" evidence="7">
    <location>
        <begin position="142"/>
        <end position="163"/>
    </location>
</feature>
<keyword evidence="6" id="KW-0813">Transport</keyword>
<comment type="caution">
    <text evidence="8">The sequence shown here is derived from an EMBL/GenBank/DDBJ whole genome shotgun (WGS) entry which is preliminary data.</text>
</comment>
<feature type="transmembrane region" description="Helical" evidence="7">
    <location>
        <begin position="94"/>
        <end position="114"/>
    </location>
</feature>
<dbReference type="SUPFAM" id="SSF81345">
    <property type="entry name" value="ABC transporter involved in vitamin B12 uptake, BtuC"/>
    <property type="match status" value="1"/>
</dbReference>
<dbReference type="AlphaFoldDB" id="A0A1E3UEA9"/>
<dbReference type="GO" id="GO:0043190">
    <property type="term" value="C:ATP-binding cassette (ABC) transporter complex"/>
    <property type="evidence" value="ECO:0007669"/>
    <property type="project" value="InterPro"/>
</dbReference>
<dbReference type="RefSeq" id="WP_034593107.1">
    <property type="nucleotide sequence ID" value="NZ_CABMHK010000139.1"/>
</dbReference>
<reference evidence="8 9" key="1">
    <citation type="submission" date="2016-08" db="EMBL/GenBank/DDBJ databases">
        <authorList>
            <person name="Seilhamer J.J."/>
        </authorList>
    </citation>
    <scope>NUCLEOTIDE SEQUENCE [LARGE SCALE GENOMIC DNA]</scope>
    <source>
        <strain evidence="8 9">NML150140-1</strain>
    </source>
</reference>
<feature type="transmembrane region" description="Helical" evidence="7">
    <location>
        <begin position="13"/>
        <end position="33"/>
    </location>
</feature>
<dbReference type="PANTHER" id="PTHR30477">
    <property type="entry name" value="ABC-TRANSPORTER METAL-BINDING PROTEIN"/>
    <property type="match status" value="1"/>
</dbReference>
<name>A0A1E3UEA9_9FIRM</name>
<evidence type="ECO:0000256" key="4">
    <source>
        <dbReference type="ARBA" id="ARBA00022989"/>
    </source>
</evidence>
<feature type="transmembrane region" description="Helical" evidence="7">
    <location>
        <begin position="66"/>
        <end position="82"/>
    </location>
</feature>
<keyword evidence="5 7" id="KW-0472">Membrane</keyword>
<dbReference type="Proteomes" id="UP000094271">
    <property type="component" value="Unassembled WGS sequence"/>
</dbReference>
<sequence length="286" mass="30096">MIETLKLYLQYPFVRYALIVGVLIALCSSLLGVTLVLKRFSFIGDGLSHVAFGAMAVAAVLNLSDSMLFVLPATVLCAILLLRTGQNTKIKGDAAIAMISVGALAIGYLLMNLFSTSSNLSGDVCSTLFGSTSILTLTKTEVWLCAVLSVIVVITFILFYNKIFAVTFDEGFAQATGVKAGMYNLLIAVIIAVIIVLAMNLVGSLLISALVIFPALSAMRLFKSFRSVTICSAILSVICALTGILISILAGTPVGSTIVAVDIAAFALFSLLGSLKGGVRFSMIQK</sequence>
<accession>A0A1E3UEA9</accession>
<dbReference type="OrthoDB" id="9798540at2"/>
<dbReference type="GO" id="GO:0055085">
    <property type="term" value="P:transmembrane transport"/>
    <property type="evidence" value="ECO:0007669"/>
    <property type="project" value="InterPro"/>
</dbReference>
<keyword evidence="3 6" id="KW-0812">Transmembrane</keyword>
<dbReference type="InterPro" id="IPR001626">
    <property type="entry name" value="ABC_TroCD"/>
</dbReference>
<comment type="subcellular location">
    <subcellularLocation>
        <location evidence="6">Cell membrane</location>
        <topology evidence="6">Multi-pass membrane protein</topology>
    </subcellularLocation>
    <subcellularLocation>
        <location evidence="1">Membrane</location>
        <topology evidence="1">Multi-pass membrane protein</topology>
    </subcellularLocation>
</comment>
<organism evidence="8 9">
    <name type="scientific">Eisenbergiella tayi</name>
    <dbReference type="NCBI Taxonomy" id="1432052"/>
    <lineage>
        <taxon>Bacteria</taxon>
        <taxon>Bacillati</taxon>
        <taxon>Bacillota</taxon>
        <taxon>Clostridia</taxon>
        <taxon>Lachnospirales</taxon>
        <taxon>Lachnospiraceae</taxon>
        <taxon>Eisenbergiella</taxon>
    </lineage>
</organism>
<evidence type="ECO:0000256" key="5">
    <source>
        <dbReference type="ARBA" id="ARBA00023136"/>
    </source>
</evidence>
<feature type="transmembrane region" description="Helical" evidence="7">
    <location>
        <begin position="183"/>
        <end position="216"/>
    </location>
</feature>
<evidence type="ECO:0000256" key="2">
    <source>
        <dbReference type="ARBA" id="ARBA00008034"/>
    </source>
</evidence>
<dbReference type="InterPro" id="IPR037294">
    <property type="entry name" value="ABC_BtuC-like"/>
</dbReference>
<evidence type="ECO:0000313" key="8">
    <source>
        <dbReference type="EMBL" id="ODR48779.1"/>
    </source>
</evidence>
<evidence type="ECO:0000256" key="7">
    <source>
        <dbReference type="SAM" id="Phobius"/>
    </source>
</evidence>
<keyword evidence="4 7" id="KW-1133">Transmembrane helix</keyword>
<dbReference type="Pfam" id="PF00950">
    <property type="entry name" value="ABC-3"/>
    <property type="match status" value="1"/>
</dbReference>
<dbReference type="GO" id="GO:0010043">
    <property type="term" value="P:response to zinc ion"/>
    <property type="evidence" value="ECO:0007669"/>
    <property type="project" value="TreeGrafter"/>
</dbReference>
<dbReference type="PANTHER" id="PTHR30477:SF0">
    <property type="entry name" value="METAL TRANSPORT SYSTEM MEMBRANE PROTEIN TM_0125-RELATED"/>
    <property type="match status" value="1"/>
</dbReference>
<evidence type="ECO:0000256" key="1">
    <source>
        <dbReference type="ARBA" id="ARBA00004141"/>
    </source>
</evidence>
<evidence type="ECO:0000313" key="9">
    <source>
        <dbReference type="Proteomes" id="UP000094271"/>
    </source>
</evidence>